<dbReference type="Proteomes" id="UP000634136">
    <property type="component" value="Unassembled WGS sequence"/>
</dbReference>
<name>A0A834XAM9_9FABA</name>
<protein>
    <submittedName>
        <fullName evidence="2">Nuclear speckle splicing regulatory protein 1 isoform X1</fullName>
    </submittedName>
</protein>
<dbReference type="GO" id="GO:0005737">
    <property type="term" value="C:cytoplasm"/>
    <property type="evidence" value="ECO:0007669"/>
    <property type="project" value="UniProtKB-SubCell"/>
</dbReference>
<feature type="compositionally biased region" description="Basic and acidic residues" evidence="1">
    <location>
        <begin position="70"/>
        <end position="95"/>
    </location>
</feature>
<dbReference type="GO" id="GO:0051028">
    <property type="term" value="P:mRNA transport"/>
    <property type="evidence" value="ECO:0007669"/>
    <property type="project" value="UniProtKB-KW"/>
</dbReference>
<gene>
    <name evidence="2" type="ORF">G2W53_003036</name>
</gene>
<sequence length="322" mass="37230">MSRREGRDSGRRHSRFDREPSPKRFRRDGIQERERSKGTGSTNLDNVDHMGQAQKHHRRLDDALPVEASLTHDSKQEAGAVKKDSDKKQDYHSEAPKQASDPAAVPRSRSYFQHDERGSARQVGRRATGVFFFFFQERGWWKDSTGQHNERTDTTQSREQRDEKSRAKPDDNTSQRKDGPLPTTKKRPAFREKKIPIDPADTILAPEEALKSTGADYPPKRNERREERSSNPRHLDRPEKQYAGDRAPNKGDARRDDFSLRGRYGGSGNYRGRDRFNGRQGYHPSKTRTEKWKHDLYQEVDKDPIPKNEDEQIAKLEALLAS</sequence>
<dbReference type="GO" id="GO:0035145">
    <property type="term" value="C:exon-exon junction complex"/>
    <property type="evidence" value="ECO:0007669"/>
    <property type="project" value="InterPro"/>
</dbReference>
<feature type="region of interest" description="Disordered" evidence="1">
    <location>
        <begin position="1"/>
        <end position="123"/>
    </location>
</feature>
<dbReference type="AlphaFoldDB" id="A0A834XAM9"/>
<dbReference type="GO" id="GO:0006417">
    <property type="term" value="P:regulation of translation"/>
    <property type="evidence" value="ECO:0007669"/>
    <property type="project" value="UniProtKB-KW"/>
</dbReference>
<feature type="compositionally biased region" description="Basic and acidic residues" evidence="1">
    <location>
        <begin position="218"/>
        <end position="260"/>
    </location>
</feature>
<dbReference type="PANTHER" id="PTHR36364:SF1">
    <property type="entry name" value="OS03G0203000 PROTEIN"/>
    <property type="match status" value="1"/>
</dbReference>
<dbReference type="GO" id="GO:0008380">
    <property type="term" value="P:RNA splicing"/>
    <property type="evidence" value="ECO:0007669"/>
    <property type="project" value="UniProtKB-KW"/>
</dbReference>
<feature type="compositionally biased region" description="Basic and acidic residues" evidence="1">
    <location>
        <begin position="148"/>
        <end position="179"/>
    </location>
</feature>
<feature type="region of interest" description="Disordered" evidence="1">
    <location>
        <begin position="143"/>
        <end position="295"/>
    </location>
</feature>
<dbReference type="EMBL" id="JAAIUW010000002">
    <property type="protein sequence ID" value="KAF7840738.1"/>
    <property type="molecule type" value="Genomic_DNA"/>
</dbReference>
<dbReference type="GO" id="GO:0006397">
    <property type="term" value="P:mRNA processing"/>
    <property type="evidence" value="ECO:0007669"/>
    <property type="project" value="UniProtKB-KW"/>
</dbReference>
<organism evidence="2 3">
    <name type="scientific">Senna tora</name>
    <dbReference type="NCBI Taxonomy" id="362788"/>
    <lineage>
        <taxon>Eukaryota</taxon>
        <taxon>Viridiplantae</taxon>
        <taxon>Streptophyta</taxon>
        <taxon>Embryophyta</taxon>
        <taxon>Tracheophyta</taxon>
        <taxon>Spermatophyta</taxon>
        <taxon>Magnoliopsida</taxon>
        <taxon>eudicotyledons</taxon>
        <taxon>Gunneridae</taxon>
        <taxon>Pentapetalae</taxon>
        <taxon>rosids</taxon>
        <taxon>fabids</taxon>
        <taxon>Fabales</taxon>
        <taxon>Fabaceae</taxon>
        <taxon>Caesalpinioideae</taxon>
        <taxon>Cassia clade</taxon>
        <taxon>Senna</taxon>
    </lineage>
</organism>
<evidence type="ECO:0000256" key="1">
    <source>
        <dbReference type="SAM" id="MobiDB-lite"/>
    </source>
</evidence>
<evidence type="ECO:0000313" key="2">
    <source>
        <dbReference type="EMBL" id="KAF7840738.1"/>
    </source>
</evidence>
<dbReference type="GO" id="GO:0000184">
    <property type="term" value="P:nuclear-transcribed mRNA catabolic process, nonsense-mediated decay"/>
    <property type="evidence" value="ECO:0007669"/>
    <property type="project" value="UniProtKB-KW"/>
</dbReference>
<feature type="compositionally biased region" description="Basic and acidic residues" evidence="1">
    <location>
        <begin position="1"/>
        <end position="37"/>
    </location>
</feature>
<dbReference type="PANTHER" id="PTHR36364">
    <property type="entry name" value="OS03G0203000 PROTEIN"/>
    <property type="match status" value="1"/>
</dbReference>
<keyword evidence="3" id="KW-1185">Reference proteome</keyword>
<evidence type="ECO:0000313" key="3">
    <source>
        <dbReference type="Proteomes" id="UP000634136"/>
    </source>
</evidence>
<dbReference type="OrthoDB" id="1920561at2759"/>
<comment type="caution">
    <text evidence="2">The sequence shown here is derived from an EMBL/GenBank/DDBJ whole genome shotgun (WGS) entry which is preliminary data.</text>
</comment>
<accession>A0A834XAM9</accession>
<dbReference type="GO" id="GO:0003729">
    <property type="term" value="F:mRNA binding"/>
    <property type="evidence" value="ECO:0007669"/>
    <property type="project" value="InterPro"/>
</dbReference>
<proteinExistence type="predicted"/>
<reference evidence="2" key="1">
    <citation type="submission" date="2020-09" db="EMBL/GenBank/DDBJ databases">
        <title>Genome-Enabled Discovery of Anthraquinone Biosynthesis in Senna tora.</title>
        <authorList>
            <person name="Kang S.-H."/>
            <person name="Pandey R.P."/>
            <person name="Lee C.-M."/>
            <person name="Sim J.-S."/>
            <person name="Jeong J.-T."/>
            <person name="Choi B.-S."/>
            <person name="Jung M."/>
            <person name="Ginzburg D."/>
            <person name="Zhao K."/>
            <person name="Won S.Y."/>
            <person name="Oh T.-J."/>
            <person name="Yu Y."/>
            <person name="Kim N.-H."/>
            <person name="Lee O.R."/>
            <person name="Lee T.-H."/>
            <person name="Bashyal P."/>
            <person name="Kim T.-S."/>
            <person name="Lee W.-H."/>
            <person name="Kawkins C."/>
            <person name="Kim C.-K."/>
            <person name="Kim J.S."/>
            <person name="Ahn B.O."/>
            <person name="Rhee S.Y."/>
            <person name="Sohng J.K."/>
        </authorList>
    </citation>
    <scope>NUCLEOTIDE SEQUENCE</scope>
    <source>
        <tissue evidence="2">Leaf</tissue>
    </source>
</reference>